<dbReference type="InterPro" id="IPR019826">
    <property type="entry name" value="Carboxylesterase_B_AS"/>
</dbReference>
<dbReference type="HOGENOM" id="CLU_006586_17_2_1"/>
<dbReference type="RefSeq" id="XP_009543804.1">
    <property type="nucleotide sequence ID" value="XM_009545509.1"/>
</dbReference>
<keyword evidence="2 3" id="KW-0378">Hydrolase</keyword>
<dbReference type="GO" id="GO:0016787">
    <property type="term" value="F:hydrolase activity"/>
    <property type="evidence" value="ECO:0007669"/>
    <property type="project" value="UniProtKB-KW"/>
</dbReference>
<dbReference type="eggNOG" id="KOG1516">
    <property type="taxonomic scope" value="Eukaryota"/>
</dbReference>
<dbReference type="OrthoDB" id="6846267at2759"/>
<accession>W4KE07</accession>
<dbReference type="PROSITE" id="PS00122">
    <property type="entry name" value="CARBOXYLESTERASE_B_1"/>
    <property type="match status" value="1"/>
</dbReference>
<evidence type="ECO:0000256" key="2">
    <source>
        <dbReference type="ARBA" id="ARBA00022801"/>
    </source>
</evidence>
<dbReference type="EMBL" id="KI925456">
    <property type="protein sequence ID" value="ETW84092.1"/>
    <property type="molecule type" value="Genomic_DNA"/>
</dbReference>
<evidence type="ECO:0000256" key="1">
    <source>
        <dbReference type="ARBA" id="ARBA00005964"/>
    </source>
</evidence>
<keyword evidence="6" id="KW-1185">Reference proteome</keyword>
<dbReference type="InterPro" id="IPR029058">
    <property type="entry name" value="AB_hydrolase_fold"/>
</dbReference>
<protein>
    <recommendedName>
        <fullName evidence="3">Carboxylic ester hydrolase</fullName>
        <ecNumber evidence="3">3.1.1.-</ecNumber>
    </recommendedName>
</protein>
<comment type="similarity">
    <text evidence="1 3">Belongs to the type-B carboxylesterase/lipase family.</text>
</comment>
<dbReference type="KEGG" id="hir:HETIRDRAFT_170572"/>
<dbReference type="Pfam" id="PF00135">
    <property type="entry name" value="COesterase"/>
    <property type="match status" value="1"/>
</dbReference>
<evidence type="ECO:0000259" key="4">
    <source>
        <dbReference type="Pfam" id="PF00135"/>
    </source>
</evidence>
<proteinExistence type="inferred from homology"/>
<evidence type="ECO:0000313" key="5">
    <source>
        <dbReference type="EMBL" id="ETW84092.1"/>
    </source>
</evidence>
<dbReference type="AlphaFoldDB" id="W4KE07"/>
<reference evidence="5 6" key="1">
    <citation type="journal article" date="2012" name="New Phytol.">
        <title>Insight into trade-off between wood decay and parasitism from the genome of a fungal forest pathogen.</title>
        <authorList>
            <person name="Olson A."/>
            <person name="Aerts A."/>
            <person name="Asiegbu F."/>
            <person name="Belbahri L."/>
            <person name="Bouzid O."/>
            <person name="Broberg A."/>
            <person name="Canback B."/>
            <person name="Coutinho P.M."/>
            <person name="Cullen D."/>
            <person name="Dalman K."/>
            <person name="Deflorio G."/>
            <person name="van Diepen L.T."/>
            <person name="Dunand C."/>
            <person name="Duplessis S."/>
            <person name="Durling M."/>
            <person name="Gonthier P."/>
            <person name="Grimwood J."/>
            <person name="Fossdal C.G."/>
            <person name="Hansson D."/>
            <person name="Henrissat B."/>
            <person name="Hietala A."/>
            <person name="Himmelstrand K."/>
            <person name="Hoffmeister D."/>
            <person name="Hogberg N."/>
            <person name="James T.Y."/>
            <person name="Karlsson M."/>
            <person name="Kohler A."/>
            <person name="Kues U."/>
            <person name="Lee Y.H."/>
            <person name="Lin Y.C."/>
            <person name="Lind M."/>
            <person name="Lindquist E."/>
            <person name="Lombard V."/>
            <person name="Lucas S."/>
            <person name="Lunden K."/>
            <person name="Morin E."/>
            <person name="Murat C."/>
            <person name="Park J."/>
            <person name="Raffaello T."/>
            <person name="Rouze P."/>
            <person name="Salamov A."/>
            <person name="Schmutz J."/>
            <person name="Solheim H."/>
            <person name="Stahlberg J."/>
            <person name="Velez H."/>
            <person name="de Vries R.P."/>
            <person name="Wiebenga A."/>
            <person name="Woodward S."/>
            <person name="Yakovlev I."/>
            <person name="Garbelotto M."/>
            <person name="Martin F."/>
            <person name="Grigoriev I.V."/>
            <person name="Stenlid J."/>
        </authorList>
    </citation>
    <scope>NUCLEOTIDE SEQUENCE [LARGE SCALE GENOMIC DNA]</scope>
    <source>
        <strain evidence="5 6">TC 32-1</strain>
    </source>
</reference>
<dbReference type="Proteomes" id="UP000030671">
    <property type="component" value="Unassembled WGS sequence"/>
</dbReference>
<organism evidence="5 6">
    <name type="scientific">Heterobasidion irregulare (strain TC 32-1)</name>
    <dbReference type="NCBI Taxonomy" id="747525"/>
    <lineage>
        <taxon>Eukaryota</taxon>
        <taxon>Fungi</taxon>
        <taxon>Dikarya</taxon>
        <taxon>Basidiomycota</taxon>
        <taxon>Agaricomycotina</taxon>
        <taxon>Agaricomycetes</taxon>
        <taxon>Russulales</taxon>
        <taxon>Bondarzewiaceae</taxon>
        <taxon>Heterobasidion</taxon>
        <taxon>Heterobasidion annosum species complex</taxon>
    </lineage>
</organism>
<dbReference type="FunCoup" id="W4KE07">
    <property type="interactions" value="2"/>
</dbReference>
<dbReference type="Gene3D" id="3.40.50.1820">
    <property type="entry name" value="alpha/beta hydrolase"/>
    <property type="match status" value="1"/>
</dbReference>
<evidence type="ECO:0000313" key="6">
    <source>
        <dbReference type="Proteomes" id="UP000030671"/>
    </source>
</evidence>
<sequence length="472" mass="52733">MLTGVFTLCTADAAQPTNDGQAAGTPFEDKVGFGEASENPLFLNIVVPPSYPSSTQFPVRIYIHGGSVIRSRRLTKVSGFDYAQFIAAERSEVWVNIGYRLSAFGFLACDEPKIEGNFGFKDQWLALQWVKENINSFGGDANNIQVTGLSAGRKCTLPFGRLAVECHSVGFLFSFEEIHTAHFSQCLRSNPKTPQELRSQFEAICRALDLDPTSPDVLATIQDPSKVSFRSITKVIETEKLGLLGTFRGCLDGKWMSSSPDPMTWQRSGGLARGLLVHGVRSVVIGDLSEEWYLYSIAHPIEEKSDIVTNLNRYYSQDLTENMVKLYKDLPDNAGAQAFARQFGDILSDGQVHLPVRLLHRDLLSAGYPVLRYEIRWTPEQIRPKGFVTHATDRVLWAFRVPVLQSSQVEVAKAWLRIIAAELQKLETEGKSSRGVKEILTLREDKTIQWMEDGRWDGVIKKAKAFPGEARP</sequence>
<dbReference type="GeneID" id="20668294"/>
<gene>
    <name evidence="5" type="ORF">HETIRDRAFT_170572</name>
</gene>
<dbReference type="InterPro" id="IPR002018">
    <property type="entry name" value="CarbesteraseB"/>
</dbReference>
<dbReference type="PANTHER" id="PTHR43142">
    <property type="entry name" value="CARBOXYLIC ESTER HYDROLASE"/>
    <property type="match status" value="1"/>
</dbReference>
<feature type="domain" description="Carboxylesterase type B" evidence="4">
    <location>
        <begin position="22"/>
        <end position="153"/>
    </location>
</feature>
<dbReference type="STRING" id="747525.W4KE07"/>
<name>W4KE07_HETIT</name>
<evidence type="ECO:0000256" key="3">
    <source>
        <dbReference type="RuleBase" id="RU361235"/>
    </source>
</evidence>
<dbReference type="PANTHER" id="PTHR43142:SF1">
    <property type="entry name" value="CARBOXYLIC ESTER HYDROLASE"/>
    <property type="match status" value="1"/>
</dbReference>
<dbReference type="SUPFAM" id="SSF53474">
    <property type="entry name" value="alpha/beta-Hydrolases"/>
    <property type="match status" value="1"/>
</dbReference>
<dbReference type="ESTHER" id="9homo-w4ke07">
    <property type="family name" value="Fungal_carboxylesterase_lipase"/>
</dbReference>
<dbReference type="InParanoid" id="W4KE07"/>
<dbReference type="EC" id="3.1.1.-" evidence="3"/>